<evidence type="ECO:0000256" key="2">
    <source>
        <dbReference type="ARBA" id="ARBA00009409"/>
    </source>
</evidence>
<feature type="domain" description="FPG-type" evidence="16">
    <location>
        <begin position="239"/>
        <end position="273"/>
    </location>
</feature>
<evidence type="ECO:0000256" key="5">
    <source>
        <dbReference type="ARBA" id="ARBA00022763"/>
    </source>
</evidence>
<dbReference type="SUPFAM" id="SSF81624">
    <property type="entry name" value="N-terminal domain of MutM-like DNA repair proteins"/>
    <property type="match status" value="1"/>
</dbReference>
<dbReference type="Proteomes" id="UP000198832">
    <property type="component" value="Unassembled WGS sequence"/>
</dbReference>
<keyword evidence="12" id="KW-0511">Multifunctional enzyme</keyword>
<dbReference type="SUPFAM" id="SSF57716">
    <property type="entry name" value="Glucocorticoid receptor-like (DNA-binding domain)"/>
    <property type="match status" value="1"/>
</dbReference>
<dbReference type="EMBL" id="FOLB01000012">
    <property type="protein sequence ID" value="SFC82235.1"/>
    <property type="molecule type" value="Genomic_DNA"/>
</dbReference>
<keyword evidence="18" id="KW-0255">Endonuclease</keyword>
<comment type="similarity">
    <text evidence="2">Belongs to the FPG family.</text>
</comment>
<dbReference type="Gene3D" id="1.10.8.50">
    <property type="match status" value="1"/>
</dbReference>
<evidence type="ECO:0000256" key="14">
    <source>
        <dbReference type="ARBA" id="ARBA00044632"/>
    </source>
</evidence>
<dbReference type="InterPro" id="IPR035937">
    <property type="entry name" value="FPG_N"/>
</dbReference>
<keyword evidence="5" id="KW-0227">DNA damage</keyword>
<keyword evidence="6 15" id="KW-0863">Zinc-finger</keyword>
<comment type="catalytic activity">
    <reaction evidence="14">
        <text>2'-deoxyribonucleotide-(2'-deoxyribose 5'-phosphate)-2'-deoxyribonucleotide-DNA = a 3'-end 2'-deoxyribonucleotide-(2,3-dehydro-2,3-deoxyribose 5'-phosphate)-DNA + a 5'-end 5'-phospho-2'-deoxyribonucleoside-DNA + H(+)</text>
        <dbReference type="Rhea" id="RHEA:66592"/>
        <dbReference type="Rhea" id="RHEA-COMP:13180"/>
        <dbReference type="Rhea" id="RHEA-COMP:16897"/>
        <dbReference type="Rhea" id="RHEA-COMP:17067"/>
        <dbReference type="ChEBI" id="CHEBI:15378"/>
        <dbReference type="ChEBI" id="CHEBI:136412"/>
        <dbReference type="ChEBI" id="CHEBI:157695"/>
        <dbReference type="ChEBI" id="CHEBI:167181"/>
        <dbReference type="EC" id="4.2.99.18"/>
    </reaction>
</comment>
<dbReference type="SMART" id="SM01232">
    <property type="entry name" value="H2TH"/>
    <property type="match status" value="1"/>
</dbReference>
<evidence type="ECO:0000256" key="6">
    <source>
        <dbReference type="ARBA" id="ARBA00022771"/>
    </source>
</evidence>
<evidence type="ECO:0000256" key="15">
    <source>
        <dbReference type="PROSITE-ProRule" id="PRU00391"/>
    </source>
</evidence>
<dbReference type="PANTHER" id="PTHR42697">
    <property type="entry name" value="ENDONUCLEASE 8"/>
    <property type="match status" value="1"/>
</dbReference>
<dbReference type="CDD" id="cd08970">
    <property type="entry name" value="AcNei1_N"/>
    <property type="match status" value="1"/>
</dbReference>
<dbReference type="Pfam" id="PF01149">
    <property type="entry name" value="Fapy_DNA_glyco"/>
    <property type="match status" value="1"/>
</dbReference>
<evidence type="ECO:0000313" key="19">
    <source>
        <dbReference type="Proteomes" id="UP000198832"/>
    </source>
</evidence>
<dbReference type="GO" id="GO:0003690">
    <property type="term" value="F:double-stranded DNA binding"/>
    <property type="evidence" value="ECO:0007669"/>
    <property type="project" value="UniProtKB-ARBA"/>
</dbReference>
<protein>
    <recommendedName>
        <fullName evidence="3">DNA-(apurinic or apyrimidinic site) lyase</fullName>
        <ecNumber evidence="3">4.2.99.18</ecNumber>
    </recommendedName>
</protein>
<dbReference type="InterPro" id="IPR000214">
    <property type="entry name" value="Znf_DNA_glyclase/AP_lyase"/>
</dbReference>
<evidence type="ECO:0000313" key="18">
    <source>
        <dbReference type="EMBL" id="SFC82235.1"/>
    </source>
</evidence>
<accession>A0A1I1MAK8</accession>
<evidence type="ECO:0000256" key="13">
    <source>
        <dbReference type="ARBA" id="ARBA00023295"/>
    </source>
</evidence>
<dbReference type="OrthoDB" id="9800855at2"/>
<evidence type="ECO:0000256" key="11">
    <source>
        <dbReference type="ARBA" id="ARBA00023239"/>
    </source>
</evidence>
<sequence length="281" mass="31381">MPEGHTLHRLAHDLTDAFAGRPVRVGSPQGRFDAEARQLDGQVLDGAQAWGKQLFLEFPGERYIHIHLGLIGKLQLTPYDDQPPPPIGQVRLRLVGESTVADLRGATACDLWTREQVDAGIAKLGPDPLRPPDAGGDPLKAWARIGRSQRSIASLLMDQTVLAGVGNVYRAELLFRHRVDPYRRGDALTRKQWLAMWDDLVALMHDGVAKNRIDTVRVEHTPEAMDRDPRVDDHGGEVYVYRRTGQPCHVCGAVVRTAELEGRNLFWCPRCQRASRSRATK</sequence>
<dbReference type="InterPro" id="IPR012319">
    <property type="entry name" value="FPG_cat"/>
</dbReference>
<keyword evidence="9" id="KW-0238">DNA-binding</keyword>
<dbReference type="Pfam" id="PF06831">
    <property type="entry name" value="H2TH"/>
    <property type="match status" value="1"/>
</dbReference>
<keyword evidence="7" id="KW-0378">Hydrolase</keyword>
<dbReference type="GO" id="GO:0003684">
    <property type="term" value="F:damaged DNA binding"/>
    <property type="evidence" value="ECO:0007669"/>
    <property type="project" value="InterPro"/>
</dbReference>
<dbReference type="GO" id="GO:0006979">
    <property type="term" value="P:response to oxidative stress"/>
    <property type="evidence" value="ECO:0007669"/>
    <property type="project" value="UniProtKB-ARBA"/>
</dbReference>
<keyword evidence="18" id="KW-0540">Nuclease</keyword>
<evidence type="ECO:0000256" key="3">
    <source>
        <dbReference type="ARBA" id="ARBA00012720"/>
    </source>
</evidence>
<proteinExistence type="inferred from homology"/>
<dbReference type="InterPro" id="IPR015886">
    <property type="entry name" value="H2TH_FPG"/>
</dbReference>
<evidence type="ECO:0000256" key="9">
    <source>
        <dbReference type="ARBA" id="ARBA00023125"/>
    </source>
</evidence>
<dbReference type="PANTHER" id="PTHR42697:SF3">
    <property type="entry name" value="ENDONUCLEASE 8 1"/>
    <property type="match status" value="1"/>
</dbReference>
<name>A0A1I1MAK8_9ACTN</name>
<reference evidence="18 19" key="1">
    <citation type="submission" date="2016-10" db="EMBL/GenBank/DDBJ databases">
        <authorList>
            <person name="de Groot N.N."/>
        </authorList>
    </citation>
    <scope>NUCLEOTIDE SEQUENCE [LARGE SCALE GENOMIC DNA]</scope>
    <source>
        <strain evidence="18 19">CGMCC 1.7056</strain>
    </source>
</reference>
<keyword evidence="13" id="KW-0326">Glycosidase</keyword>
<dbReference type="GO" id="GO:0006284">
    <property type="term" value="P:base-excision repair"/>
    <property type="evidence" value="ECO:0007669"/>
    <property type="project" value="InterPro"/>
</dbReference>
<evidence type="ECO:0000256" key="4">
    <source>
        <dbReference type="ARBA" id="ARBA00022723"/>
    </source>
</evidence>
<dbReference type="InterPro" id="IPR010663">
    <property type="entry name" value="Znf_FPG/IleRS"/>
</dbReference>
<dbReference type="PROSITE" id="PS01242">
    <property type="entry name" value="ZF_FPG_1"/>
    <property type="match status" value="1"/>
</dbReference>
<keyword evidence="19" id="KW-1185">Reference proteome</keyword>
<evidence type="ECO:0000256" key="1">
    <source>
        <dbReference type="ARBA" id="ARBA00001947"/>
    </source>
</evidence>
<dbReference type="InterPro" id="IPR015887">
    <property type="entry name" value="DNA_glyclase_Znf_dom_DNA_BS"/>
</dbReference>
<comment type="cofactor">
    <cofactor evidence="1">
        <name>Zn(2+)</name>
        <dbReference type="ChEBI" id="CHEBI:29105"/>
    </cofactor>
</comment>
<dbReference type="SUPFAM" id="SSF46946">
    <property type="entry name" value="S13-like H2TH domain"/>
    <property type="match status" value="1"/>
</dbReference>
<dbReference type="AlphaFoldDB" id="A0A1I1MAK8"/>
<dbReference type="InterPro" id="IPR010979">
    <property type="entry name" value="Ribosomal_uS13-like_H2TH"/>
</dbReference>
<dbReference type="STRING" id="574651.SAMN04487968_1123"/>
<keyword evidence="4" id="KW-0479">Metal-binding</keyword>
<dbReference type="FunFam" id="1.10.8.50:FF:000003">
    <property type="entry name" value="Formamidopyrimidine-DNA glycosylase"/>
    <property type="match status" value="1"/>
</dbReference>
<feature type="domain" description="Formamidopyrimidine-DNA glycosylase catalytic" evidence="17">
    <location>
        <begin position="2"/>
        <end position="96"/>
    </location>
</feature>
<dbReference type="EC" id="4.2.99.18" evidence="3"/>
<evidence type="ECO:0000256" key="7">
    <source>
        <dbReference type="ARBA" id="ARBA00022801"/>
    </source>
</evidence>
<dbReference type="GO" id="GO:0140078">
    <property type="term" value="F:class I DNA-(apurinic or apyrimidinic site) endonuclease activity"/>
    <property type="evidence" value="ECO:0007669"/>
    <property type="project" value="UniProtKB-EC"/>
</dbReference>
<dbReference type="PROSITE" id="PS51066">
    <property type="entry name" value="ZF_FPG_2"/>
    <property type="match status" value="1"/>
</dbReference>
<dbReference type="GO" id="GO:0000703">
    <property type="term" value="F:oxidized pyrimidine nucleobase lesion DNA N-glycosylase activity"/>
    <property type="evidence" value="ECO:0007669"/>
    <property type="project" value="TreeGrafter"/>
</dbReference>
<gene>
    <name evidence="18" type="ORF">SAMN04487968_1123</name>
</gene>
<evidence type="ECO:0000256" key="10">
    <source>
        <dbReference type="ARBA" id="ARBA00023204"/>
    </source>
</evidence>
<dbReference type="GO" id="GO:0008270">
    <property type="term" value="F:zinc ion binding"/>
    <property type="evidence" value="ECO:0007669"/>
    <property type="project" value="UniProtKB-KW"/>
</dbReference>
<dbReference type="Gene3D" id="3.20.190.10">
    <property type="entry name" value="MutM-like, N-terminal"/>
    <property type="match status" value="1"/>
</dbReference>
<keyword evidence="11" id="KW-0456">Lyase</keyword>
<dbReference type="PROSITE" id="PS51068">
    <property type="entry name" value="FPG_CAT"/>
    <property type="match status" value="1"/>
</dbReference>
<keyword evidence="8" id="KW-0862">Zinc</keyword>
<dbReference type="Pfam" id="PF06827">
    <property type="entry name" value="zf-FPG_IleRS"/>
    <property type="match status" value="1"/>
</dbReference>
<keyword evidence="10" id="KW-0234">DNA repair</keyword>
<evidence type="ECO:0000256" key="12">
    <source>
        <dbReference type="ARBA" id="ARBA00023268"/>
    </source>
</evidence>
<evidence type="ECO:0000259" key="16">
    <source>
        <dbReference type="PROSITE" id="PS51066"/>
    </source>
</evidence>
<dbReference type="SMART" id="SM00898">
    <property type="entry name" value="Fapy_DNA_glyco"/>
    <property type="match status" value="1"/>
</dbReference>
<organism evidence="18 19">
    <name type="scientific">Nocardioides terrae</name>
    <dbReference type="NCBI Taxonomy" id="574651"/>
    <lineage>
        <taxon>Bacteria</taxon>
        <taxon>Bacillati</taxon>
        <taxon>Actinomycetota</taxon>
        <taxon>Actinomycetes</taxon>
        <taxon>Propionibacteriales</taxon>
        <taxon>Nocardioidaceae</taxon>
        <taxon>Nocardioides</taxon>
    </lineage>
</organism>
<evidence type="ECO:0000259" key="17">
    <source>
        <dbReference type="PROSITE" id="PS51068"/>
    </source>
</evidence>
<dbReference type="GO" id="GO:0008534">
    <property type="term" value="F:oxidized purine nucleobase lesion DNA N-glycosylase activity"/>
    <property type="evidence" value="ECO:0007669"/>
    <property type="project" value="UniProtKB-ARBA"/>
</dbReference>
<dbReference type="RefSeq" id="WP_091125435.1">
    <property type="nucleotide sequence ID" value="NZ_FOLB01000012.1"/>
</dbReference>
<evidence type="ECO:0000256" key="8">
    <source>
        <dbReference type="ARBA" id="ARBA00022833"/>
    </source>
</evidence>